<dbReference type="AlphaFoldDB" id="A0A2P2R2L2"/>
<organism evidence="1">
    <name type="scientific">Rhizophora mucronata</name>
    <name type="common">Asiatic mangrove</name>
    <dbReference type="NCBI Taxonomy" id="61149"/>
    <lineage>
        <taxon>Eukaryota</taxon>
        <taxon>Viridiplantae</taxon>
        <taxon>Streptophyta</taxon>
        <taxon>Embryophyta</taxon>
        <taxon>Tracheophyta</taxon>
        <taxon>Spermatophyta</taxon>
        <taxon>Magnoliopsida</taxon>
        <taxon>eudicotyledons</taxon>
        <taxon>Gunneridae</taxon>
        <taxon>Pentapetalae</taxon>
        <taxon>rosids</taxon>
        <taxon>fabids</taxon>
        <taxon>Malpighiales</taxon>
        <taxon>Rhizophoraceae</taxon>
        <taxon>Rhizophora</taxon>
    </lineage>
</organism>
<protein>
    <submittedName>
        <fullName evidence="1">Uncharacterized protein</fullName>
    </submittedName>
</protein>
<dbReference type="EMBL" id="GGEC01092937">
    <property type="protein sequence ID" value="MBX73421.1"/>
    <property type="molecule type" value="Transcribed_RNA"/>
</dbReference>
<name>A0A2P2R2L2_RHIMU</name>
<proteinExistence type="predicted"/>
<reference evidence="1" key="1">
    <citation type="submission" date="2018-02" db="EMBL/GenBank/DDBJ databases">
        <title>Rhizophora mucronata_Transcriptome.</title>
        <authorList>
            <person name="Meera S.P."/>
            <person name="Sreeshan A."/>
            <person name="Augustine A."/>
        </authorList>
    </citation>
    <scope>NUCLEOTIDE SEQUENCE</scope>
    <source>
        <tissue evidence="1">Leaf</tissue>
    </source>
</reference>
<evidence type="ECO:0000313" key="1">
    <source>
        <dbReference type="EMBL" id="MBX73421.1"/>
    </source>
</evidence>
<accession>A0A2P2R2L2</accession>
<sequence length="21" mass="2573">MALFTDLVERNSWFNCDKRKV</sequence>